<comment type="caution">
    <text evidence="13">The sequence shown here is derived from an EMBL/GenBank/DDBJ whole genome shotgun (WGS) entry which is preliminary data.</text>
</comment>
<dbReference type="AlphaFoldDB" id="A0A537IKA8"/>
<evidence type="ECO:0000256" key="10">
    <source>
        <dbReference type="ARBA" id="ARBA00078564"/>
    </source>
</evidence>
<dbReference type="Pfam" id="PF00535">
    <property type="entry name" value="Glycos_transf_2"/>
    <property type="match status" value="1"/>
</dbReference>
<dbReference type="GO" id="GO:0016757">
    <property type="term" value="F:glycosyltransferase activity"/>
    <property type="evidence" value="ECO:0007669"/>
    <property type="project" value="UniProtKB-KW"/>
</dbReference>
<evidence type="ECO:0000256" key="7">
    <source>
        <dbReference type="ARBA" id="ARBA00053004"/>
    </source>
</evidence>
<keyword evidence="11" id="KW-0812">Transmembrane</keyword>
<protein>
    <recommendedName>
        <fullName evidence="9">Beta-monoglucosyldiacylglycerol synthase</fullName>
        <ecNumber evidence="8">2.4.1.336</ecNumber>
    </recommendedName>
    <alternativeName>
        <fullName evidence="10">UDP-glucose:1,2-diacylglycerol 3-beta-D-glucosyltransferase</fullName>
    </alternativeName>
</protein>
<keyword evidence="4 13" id="KW-0808">Transferase</keyword>
<dbReference type="Gene3D" id="3.90.550.10">
    <property type="entry name" value="Spore Coat Polysaccharide Biosynthesis Protein SpsA, Chain A"/>
    <property type="match status" value="1"/>
</dbReference>
<sequence>MRPRPTNRLVLSTLAALWLGAVIHSLHYRDFPWLQVLFVDIAWVQALVLSVGALGAFMVLVGALTPRRRRALPPPAGPFVSVIVPAKNEEAVIEATVRSLCGIDYQDAGVPRYEIIVVDDGSTDRTGEILKSLSVALPVKMVRTPPGSIGKAAALNLGTTRARGDLIAVCDADARVAPDFLLRMVASLAGSGADGVQSQRRLYNAGQNLLTRIQDDEYRLFYHPLQRARQVLGGMVSFSGNGLLLRRDALQEVGGWNEDALTEDIDLSVRFHLAGYQIRYCEEAVVWEEAVPRLRDLMRQRIRWFEGAMRCLGDHLPAMLFGRVTPFKRVDMVIFLSGGLLVTLSLLTTYVFGMIDVAGAVVLYVQLPRRVTTWTSGLLTAGVLLAMLVELRGRLWAVVSVLVRSGLFSLHRLIVVPLAIHRYLRSAITGHTVWEKTAHGATLPPHEHDL</sequence>
<dbReference type="CDD" id="cd06423">
    <property type="entry name" value="CESA_like"/>
    <property type="match status" value="1"/>
</dbReference>
<keyword evidence="5" id="KW-0460">Magnesium</keyword>
<evidence type="ECO:0000256" key="8">
    <source>
        <dbReference type="ARBA" id="ARBA00066964"/>
    </source>
</evidence>
<comment type="catalytic activity">
    <reaction evidence="7">
        <text>a 1,2-diacyl-sn-glycerol + UDP-alpha-D-glucose = a 1,2-diacyl-3-O-(beta-D-glucopyranosyl)-sn-glycerol + UDP + H(+)</text>
        <dbReference type="Rhea" id="RHEA:17285"/>
        <dbReference type="ChEBI" id="CHEBI:15378"/>
        <dbReference type="ChEBI" id="CHEBI:17815"/>
        <dbReference type="ChEBI" id="CHEBI:58223"/>
        <dbReference type="ChEBI" id="CHEBI:58885"/>
        <dbReference type="ChEBI" id="CHEBI:75799"/>
        <dbReference type="EC" id="2.4.1.336"/>
    </reaction>
</comment>
<comment type="subcellular location">
    <subcellularLocation>
        <location evidence="1">Membrane</location>
    </subcellularLocation>
</comment>
<feature type="transmembrane region" description="Helical" evidence="11">
    <location>
        <begin position="333"/>
        <end position="365"/>
    </location>
</feature>
<dbReference type="EC" id="2.4.1.336" evidence="8"/>
<reference evidence="13 14" key="1">
    <citation type="journal article" date="2019" name="Nat. Microbiol.">
        <title>Mediterranean grassland soil C-N compound turnover is dependent on rainfall and depth, and is mediated by genomically divergent microorganisms.</title>
        <authorList>
            <person name="Diamond S."/>
            <person name="Andeer P.F."/>
            <person name="Li Z."/>
            <person name="Crits-Christoph A."/>
            <person name="Burstein D."/>
            <person name="Anantharaman K."/>
            <person name="Lane K.R."/>
            <person name="Thomas B.C."/>
            <person name="Pan C."/>
            <person name="Northen T.R."/>
            <person name="Banfield J.F."/>
        </authorList>
    </citation>
    <scope>NUCLEOTIDE SEQUENCE [LARGE SCALE GENOMIC DNA]</scope>
    <source>
        <strain evidence="13">NP_8</strain>
    </source>
</reference>
<evidence type="ECO:0000313" key="14">
    <source>
        <dbReference type="Proteomes" id="UP000318834"/>
    </source>
</evidence>
<feature type="domain" description="Glycosyltransferase 2-like" evidence="12">
    <location>
        <begin position="81"/>
        <end position="253"/>
    </location>
</feature>
<evidence type="ECO:0000256" key="6">
    <source>
        <dbReference type="ARBA" id="ARBA00023136"/>
    </source>
</evidence>
<dbReference type="InterPro" id="IPR029044">
    <property type="entry name" value="Nucleotide-diphossugar_trans"/>
</dbReference>
<evidence type="ECO:0000313" key="13">
    <source>
        <dbReference type="EMBL" id="TMI71739.1"/>
    </source>
</evidence>
<evidence type="ECO:0000256" key="4">
    <source>
        <dbReference type="ARBA" id="ARBA00022679"/>
    </source>
</evidence>
<accession>A0A537IKA8</accession>
<evidence type="ECO:0000256" key="1">
    <source>
        <dbReference type="ARBA" id="ARBA00004370"/>
    </source>
</evidence>
<comment type="similarity">
    <text evidence="2">Belongs to the glycosyltransferase 2 family.</text>
</comment>
<keyword evidence="3" id="KW-0328">Glycosyltransferase</keyword>
<dbReference type="Proteomes" id="UP000318834">
    <property type="component" value="Unassembled WGS sequence"/>
</dbReference>
<evidence type="ECO:0000256" key="9">
    <source>
        <dbReference type="ARBA" id="ARBA00068721"/>
    </source>
</evidence>
<dbReference type="FunFam" id="3.90.550.10:FF:000164">
    <property type="entry name" value="Beta-(1-3)-glucosyl transferase"/>
    <property type="match status" value="1"/>
</dbReference>
<name>A0A537IKA8_9BACT</name>
<evidence type="ECO:0000259" key="12">
    <source>
        <dbReference type="Pfam" id="PF00535"/>
    </source>
</evidence>
<dbReference type="EMBL" id="VBAP01000102">
    <property type="protein sequence ID" value="TMI71739.1"/>
    <property type="molecule type" value="Genomic_DNA"/>
</dbReference>
<evidence type="ECO:0000256" key="11">
    <source>
        <dbReference type="SAM" id="Phobius"/>
    </source>
</evidence>
<dbReference type="SUPFAM" id="SSF53448">
    <property type="entry name" value="Nucleotide-diphospho-sugar transferases"/>
    <property type="match status" value="1"/>
</dbReference>
<keyword evidence="11" id="KW-1133">Transmembrane helix</keyword>
<feature type="transmembrane region" description="Helical" evidence="11">
    <location>
        <begin position="371"/>
        <end position="389"/>
    </location>
</feature>
<evidence type="ECO:0000256" key="3">
    <source>
        <dbReference type="ARBA" id="ARBA00022676"/>
    </source>
</evidence>
<keyword evidence="6 11" id="KW-0472">Membrane</keyword>
<feature type="transmembrane region" description="Helical" evidence="11">
    <location>
        <begin position="41"/>
        <end position="64"/>
    </location>
</feature>
<dbReference type="PANTHER" id="PTHR43630">
    <property type="entry name" value="POLY-BETA-1,6-N-ACETYL-D-GLUCOSAMINE SYNTHASE"/>
    <property type="match status" value="1"/>
</dbReference>
<gene>
    <name evidence="13" type="ORF">E6H05_12135</name>
</gene>
<proteinExistence type="inferred from homology"/>
<organism evidence="13 14">
    <name type="scientific">Candidatus Segetimicrobium genomatis</name>
    <dbReference type="NCBI Taxonomy" id="2569760"/>
    <lineage>
        <taxon>Bacteria</taxon>
        <taxon>Bacillati</taxon>
        <taxon>Candidatus Sysuimicrobiota</taxon>
        <taxon>Candidatus Sysuimicrobiia</taxon>
        <taxon>Candidatus Sysuimicrobiales</taxon>
        <taxon>Candidatus Segetimicrobiaceae</taxon>
        <taxon>Candidatus Segetimicrobium</taxon>
    </lineage>
</organism>
<dbReference type="InterPro" id="IPR001173">
    <property type="entry name" value="Glyco_trans_2-like"/>
</dbReference>
<dbReference type="GO" id="GO:0016020">
    <property type="term" value="C:membrane"/>
    <property type="evidence" value="ECO:0007669"/>
    <property type="project" value="UniProtKB-SubCell"/>
</dbReference>
<evidence type="ECO:0000256" key="2">
    <source>
        <dbReference type="ARBA" id="ARBA00006739"/>
    </source>
</evidence>
<dbReference type="PANTHER" id="PTHR43630:SF1">
    <property type="entry name" value="POLY-BETA-1,6-N-ACETYL-D-GLUCOSAMINE SYNTHASE"/>
    <property type="match status" value="1"/>
</dbReference>
<evidence type="ECO:0000256" key="5">
    <source>
        <dbReference type="ARBA" id="ARBA00022842"/>
    </source>
</evidence>